<gene>
    <name evidence="2" type="ORF">PENTCL1PPCAC_25136</name>
</gene>
<proteinExistence type="predicted"/>
<accession>A0AAV5U861</accession>
<dbReference type="AlphaFoldDB" id="A0AAV5U861"/>
<organism evidence="2 3">
    <name type="scientific">Pristionchus entomophagus</name>
    <dbReference type="NCBI Taxonomy" id="358040"/>
    <lineage>
        <taxon>Eukaryota</taxon>
        <taxon>Metazoa</taxon>
        <taxon>Ecdysozoa</taxon>
        <taxon>Nematoda</taxon>
        <taxon>Chromadorea</taxon>
        <taxon>Rhabditida</taxon>
        <taxon>Rhabditina</taxon>
        <taxon>Diplogasteromorpha</taxon>
        <taxon>Diplogasteroidea</taxon>
        <taxon>Neodiplogasteridae</taxon>
        <taxon>Pristionchus</taxon>
    </lineage>
</organism>
<dbReference type="EMBL" id="BTSX01000006">
    <property type="protein sequence ID" value="GMT02962.1"/>
    <property type="molecule type" value="Genomic_DNA"/>
</dbReference>
<evidence type="ECO:0000313" key="3">
    <source>
        <dbReference type="Proteomes" id="UP001432027"/>
    </source>
</evidence>
<feature type="non-terminal residue" evidence="2">
    <location>
        <position position="1"/>
    </location>
</feature>
<comment type="caution">
    <text evidence="2">The sequence shown here is derived from an EMBL/GenBank/DDBJ whole genome shotgun (WGS) entry which is preliminary data.</text>
</comment>
<protein>
    <submittedName>
        <fullName evidence="2">Uncharacterized protein</fullName>
    </submittedName>
</protein>
<dbReference type="Proteomes" id="UP001432027">
    <property type="component" value="Unassembled WGS sequence"/>
</dbReference>
<evidence type="ECO:0000256" key="1">
    <source>
        <dbReference type="SAM" id="MobiDB-lite"/>
    </source>
</evidence>
<feature type="region of interest" description="Disordered" evidence="1">
    <location>
        <begin position="42"/>
        <end position="64"/>
    </location>
</feature>
<feature type="compositionally biased region" description="Basic and acidic residues" evidence="1">
    <location>
        <begin position="45"/>
        <end position="55"/>
    </location>
</feature>
<evidence type="ECO:0000313" key="2">
    <source>
        <dbReference type="EMBL" id="GMT02962.1"/>
    </source>
</evidence>
<reference evidence="2" key="1">
    <citation type="submission" date="2023-10" db="EMBL/GenBank/DDBJ databases">
        <title>Genome assembly of Pristionchus species.</title>
        <authorList>
            <person name="Yoshida K."/>
            <person name="Sommer R.J."/>
        </authorList>
    </citation>
    <scope>NUCLEOTIDE SEQUENCE</scope>
    <source>
        <strain evidence="2">RS0144</strain>
    </source>
</reference>
<keyword evidence="3" id="KW-1185">Reference proteome</keyword>
<name>A0AAV5U861_9BILA</name>
<sequence length="64" mass="7907">QVRLYGRARQRRSRRRIRIRLRGVRLGPAFCRQRRLRIRSRRRRIVEPTRRDQASHRPVVLHGS</sequence>